<dbReference type="PANTHER" id="PTHR10380">
    <property type="entry name" value="CUTICLE PROTEIN"/>
    <property type="match status" value="1"/>
</dbReference>
<dbReference type="PANTHER" id="PTHR10380:SF200">
    <property type="entry name" value="CUTICULAR PROTEIN 49AB-RELATED"/>
    <property type="match status" value="1"/>
</dbReference>
<keyword evidence="1" id="KW-0193">Cuticle</keyword>
<name>A0AAV8WR85_9CUCU</name>
<comment type="caution">
    <text evidence="2">The sequence shown here is derived from an EMBL/GenBank/DDBJ whole genome shotgun (WGS) entry which is preliminary data.</text>
</comment>
<keyword evidence="3" id="KW-1185">Reference proteome</keyword>
<dbReference type="GO" id="GO:0008010">
    <property type="term" value="F:structural constituent of chitin-based larval cuticle"/>
    <property type="evidence" value="ECO:0007669"/>
    <property type="project" value="TreeGrafter"/>
</dbReference>
<dbReference type="Pfam" id="PF00379">
    <property type="entry name" value="Chitin_bind_4"/>
    <property type="match status" value="1"/>
</dbReference>
<protein>
    <submittedName>
        <fullName evidence="2">Uncharacterized protein</fullName>
    </submittedName>
</protein>
<dbReference type="EMBL" id="JANEYF010005130">
    <property type="protein sequence ID" value="KAJ8929087.1"/>
    <property type="molecule type" value="Genomic_DNA"/>
</dbReference>
<dbReference type="InterPro" id="IPR000618">
    <property type="entry name" value="Insect_cuticle"/>
</dbReference>
<gene>
    <name evidence="2" type="ORF">NQ314_018254</name>
</gene>
<evidence type="ECO:0000256" key="1">
    <source>
        <dbReference type="PROSITE-ProRule" id="PRU00497"/>
    </source>
</evidence>
<sequence>MDLYNKYFSYETQNGIYAEEDGKLANKGKKDEAIRAKGYFTYTGPDSIIYTVQYTADENGFLPQADHLPTPPPVPEAIARSLSFQRSIGEL</sequence>
<dbReference type="PROSITE" id="PS51155">
    <property type="entry name" value="CHIT_BIND_RR_2"/>
    <property type="match status" value="1"/>
</dbReference>
<dbReference type="GO" id="GO:0062129">
    <property type="term" value="C:chitin-based extracellular matrix"/>
    <property type="evidence" value="ECO:0007669"/>
    <property type="project" value="TreeGrafter"/>
</dbReference>
<accession>A0AAV8WR85</accession>
<evidence type="ECO:0000313" key="3">
    <source>
        <dbReference type="Proteomes" id="UP001162156"/>
    </source>
</evidence>
<proteinExistence type="predicted"/>
<dbReference type="AlphaFoldDB" id="A0AAV8WR85"/>
<dbReference type="Proteomes" id="UP001162156">
    <property type="component" value="Unassembled WGS sequence"/>
</dbReference>
<dbReference type="InterPro" id="IPR050468">
    <property type="entry name" value="Cuticle_Struct_Prot"/>
</dbReference>
<evidence type="ECO:0000313" key="2">
    <source>
        <dbReference type="EMBL" id="KAJ8929087.1"/>
    </source>
</evidence>
<reference evidence="2" key="1">
    <citation type="journal article" date="2023" name="Insect Mol. Biol.">
        <title>Genome sequencing provides insights into the evolution of gene families encoding plant cell wall-degrading enzymes in longhorned beetles.</title>
        <authorList>
            <person name="Shin N.R."/>
            <person name="Okamura Y."/>
            <person name="Kirsch R."/>
            <person name="Pauchet Y."/>
        </authorList>
    </citation>
    <scope>NUCLEOTIDE SEQUENCE</scope>
    <source>
        <strain evidence="2">RBIC_L_NR</strain>
    </source>
</reference>
<organism evidence="2 3">
    <name type="scientific">Rhamnusium bicolor</name>
    <dbReference type="NCBI Taxonomy" id="1586634"/>
    <lineage>
        <taxon>Eukaryota</taxon>
        <taxon>Metazoa</taxon>
        <taxon>Ecdysozoa</taxon>
        <taxon>Arthropoda</taxon>
        <taxon>Hexapoda</taxon>
        <taxon>Insecta</taxon>
        <taxon>Pterygota</taxon>
        <taxon>Neoptera</taxon>
        <taxon>Endopterygota</taxon>
        <taxon>Coleoptera</taxon>
        <taxon>Polyphaga</taxon>
        <taxon>Cucujiformia</taxon>
        <taxon>Chrysomeloidea</taxon>
        <taxon>Cerambycidae</taxon>
        <taxon>Lepturinae</taxon>
        <taxon>Rhagiini</taxon>
        <taxon>Rhamnusium</taxon>
    </lineage>
</organism>